<protein>
    <submittedName>
        <fullName evidence="3">Recombination endonuclease subunit</fullName>
    </submittedName>
</protein>
<dbReference type="Gene3D" id="1.10.287.510">
    <property type="entry name" value="Helix hairpin bin"/>
    <property type="match status" value="1"/>
</dbReference>
<dbReference type="GO" id="GO:0004519">
    <property type="term" value="F:endonuclease activity"/>
    <property type="evidence" value="ECO:0007669"/>
    <property type="project" value="UniProtKB-KW"/>
</dbReference>
<sequence length="573" mass="65885">MIVFENIKWKNFLSTGDQWTEINLSESPSTLIVGANGAGKSTLLDALCFALFNKPFRKISRGQLVNSINEKGLKVEVCFSIGRDEYRVFRGAKPNIFEVYKNNKMVDQDAAARDTQKYLEQSVLKLNFKSFTQVVILGSSTFVPFMQLSAPHRREVIEDLLDINIFSHMNTILKDRVRNAMTQSRDCDHLLHIAEERVNNQERIINTLTEVNENRQEEKKKTLTNNKQRIEVEQKAHEKLKEEIDSLNVQFDGVEEHKEVLDSLRQKQSDCNSELKSAAKELKFFKTHDECPTCSQQIEKAFQNAMIGGLETKGKNLTKEFKGLTNQIADAVGIIEKMEDISRKAVETRSRISASEREIVRLEMENLQINKELIELQTNTPNITTEKESLVKFQKELEVTQKDCGKISQSLDEFKVIGSLLKDSGIKSQIIKKYVPVFNNLINKYLHSMDFFVNFTLDEEFKEVIKSRFRDEFSYSSFSEGEKQKIDLALLFTWREVARMKNSVATNLLILDEVFDSSLDTEGTNELLKILRSLGNTTNVFVISHKGEILVDKFLRTVKFEKINDFSKMSDDS</sequence>
<dbReference type="GeneID" id="10329224"/>
<dbReference type="SUPFAM" id="SSF52540">
    <property type="entry name" value="P-loop containing nucleoside triphosphate hydrolases"/>
    <property type="match status" value="1"/>
</dbReference>
<evidence type="ECO:0000259" key="2">
    <source>
        <dbReference type="Pfam" id="PF13476"/>
    </source>
</evidence>
<reference evidence="3 4" key="1">
    <citation type="journal article" date="2010" name="Environ. Microbiol.">
        <title>Genomic analysis of oceanic cyanobacterial myoviruses compared with T4-like myoviruses from diverse hosts and environments.</title>
        <authorList>
            <person name="Sullivan M.B."/>
            <person name="Huang K.H."/>
            <person name="Ignacio-Espinoza J.C."/>
            <person name="Berlin A.M."/>
            <person name="Kelly L."/>
            <person name="Weigele P.R."/>
            <person name="DeFrancesco A.S."/>
            <person name="Kern S.E."/>
            <person name="Thompson L.R."/>
            <person name="Young S."/>
            <person name="Yandava C."/>
            <person name="Fu R."/>
            <person name="Krastins B."/>
            <person name="Chase M."/>
            <person name="Sarracino D."/>
            <person name="Osburne M.S."/>
            <person name="Henn M.R."/>
            <person name="Chisholm S.W."/>
        </authorList>
    </citation>
    <scope>NUCLEOTIDE SEQUENCE [LARGE SCALE GENOMIC DNA]</scope>
    <source>
        <strain evidence="3">8102-12</strain>
    </source>
</reference>
<organism evidence="3 4">
    <name type="scientific">Synechococcus phage S-SSM5</name>
    <dbReference type="NCBI Taxonomy" id="445685"/>
    <lineage>
        <taxon>Viruses</taxon>
        <taxon>Duplodnaviria</taxon>
        <taxon>Heunggongvirae</taxon>
        <taxon>Uroviricota</taxon>
        <taxon>Caudoviricetes</taxon>
        <taxon>Pantevenvirales</taxon>
        <taxon>Kyanoviridae</taxon>
        <taxon>Glaucusvirus</taxon>
        <taxon>Glaucusvirus ssm5</taxon>
    </lineage>
</organism>
<feature type="coiled-coil region" evidence="1">
    <location>
        <begin position="338"/>
        <end position="379"/>
    </location>
</feature>
<feature type="domain" description="Rad50/SbcC-type AAA" evidence="2">
    <location>
        <begin position="7"/>
        <end position="276"/>
    </location>
</feature>
<evidence type="ECO:0000256" key="1">
    <source>
        <dbReference type="SAM" id="Coils"/>
    </source>
</evidence>
<dbReference type="PANTHER" id="PTHR32114:SF2">
    <property type="entry name" value="ABC TRANSPORTER ABCH.3"/>
    <property type="match status" value="1"/>
</dbReference>
<evidence type="ECO:0000313" key="3">
    <source>
        <dbReference type="EMBL" id="ADO97929.1"/>
    </source>
</evidence>
<accession>E3SKI1</accession>
<dbReference type="RefSeq" id="YP_004324744.1">
    <property type="nucleotide sequence ID" value="NC_015289.1"/>
</dbReference>
<dbReference type="KEGG" id="vg:10329224"/>
<dbReference type="InterPro" id="IPR038729">
    <property type="entry name" value="Rad50/SbcC_AAA"/>
</dbReference>
<keyword evidence="3" id="KW-0540">Nuclease</keyword>
<dbReference type="GO" id="GO:0006302">
    <property type="term" value="P:double-strand break repair"/>
    <property type="evidence" value="ECO:0007669"/>
    <property type="project" value="InterPro"/>
</dbReference>
<dbReference type="InterPro" id="IPR027417">
    <property type="entry name" value="P-loop_NTPase"/>
</dbReference>
<dbReference type="Gene3D" id="3.40.50.300">
    <property type="entry name" value="P-loop containing nucleotide triphosphate hydrolases"/>
    <property type="match status" value="2"/>
</dbReference>
<dbReference type="EMBL" id="GU071097">
    <property type="protein sequence ID" value="ADO97929.1"/>
    <property type="molecule type" value="Genomic_DNA"/>
</dbReference>
<dbReference type="Pfam" id="PF13476">
    <property type="entry name" value="AAA_23"/>
    <property type="match status" value="1"/>
</dbReference>
<feature type="coiled-coil region" evidence="1">
    <location>
        <begin position="191"/>
        <end position="281"/>
    </location>
</feature>
<keyword evidence="3" id="KW-0255">Endonuclease</keyword>
<evidence type="ECO:0000313" key="4">
    <source>
        <dbReference type="Proteomes" id="UP000006526"/>
    </source>
</evidence>
<keyword evidence="3" id="KW-0378">Hydrolase</keyword>
<gene>
    <name evidence="3" type="primary">gp46</name>
    <name evidence="3" type="ORF">SSSM5_141</name>
</gene>
<keyword evidence="4" id="KW-1185">Reference proteome</keyword>
<name>E3SKI1_9CAUD</name>
<dbReference type="PANTHER" id="PTHR32114">
    <property type="entry name" value="ABC TRANSPORTER ABCH.3"/>
    <property type="match status" value="1"/>
</dbReference>
<keyword evidence="1" id="KW-0175">Coiled coil</keyword>
<dbReference type="OrthoDB" id="6017at10239"/>
<dbReference type="GO" id="GO:0016887">
    <property type="term" value="F:ATP hydrolysis activity"/>
    <property type="evidence" value="ECO:0007669"/>
    <property type="project" value="InterPro"/>
</dbReference>
<proteinExistence type="predicted"/>
<dbReference type="Proteomes" id="UP000006526">
    <property type="component" value="Segment"/>
</dbReference>